<dbReference type="SUPFAM" id="SSF47203">
    <property type="entry name" value="Acyl-CoA dehydrogenase C-terminal domain-like"/>
    <property type="match status" value="1"/>
</dbReference>
<name>A0ABR3SJX1_9PEZI</name>
<dbReference type="PROSITE" id="PS50157">
    <property type="entry name" value="ZINC_FINGER_C2H2_2"/>
    <property type="match status" value="1"/>
</dbReference>
<keyword evidence="2" id="KW-0285">Flavoprotein</keyword>
<evidence type="ECO:0000256" key="4">
    <source>
        <dbReference type="ARBA" id="ARBA00023125"/>
    </source>
</evidence>
<evidence type="ECO:0000256" key="5">
    <source>
        <dbReference type="ARBA" id="ARBA00023155"/>
    </source>
</evidence>
<dbReference type="Pfam" id="PF02770">
    <property type="entry name" value="Acyl-CoA_dh_M"/>
    <property type="match status" value="1"/>
</dbReference>
<keyword evidence="7" id="KW-0863">Zinc-finger</keyword>
<keyword evidence="13" id="KW-1185">Reference proteome</keyword>
<feature type="region of interest" description="Disordered" evidence="9">
    <location>
        <begin position="671"/>
        <end position="694"/>
    </location>
</feature>
<feature type="domain" description="Homeobox" evidence="10">
    <location>
        <begin position="745"/>
        <end position="808"/>
    </location>
</feature>
<evidence type="ECO:0000256" key="6">
    <source>
        <dbReference type="ARBA" id="ARBA00023242"/>
    </source>
</evidence>
<dbReference type="EMBL" id="JAJVDC020000133">
    <property type="protein sequence ID" value="KAL1622586.1"/>
    <property type="molecule type" value="Genomic_DNA"/>
</dbReference>
<dbReference type="InterPro" id="IPR009057">
    <property type="entry name" value="Homeodomain-like_sf"/>
</dbReference>
<evidence type="ECO:0000256" key="1">
    <source>
        <dbReference type="ARBA" id="ARBA00009347"/>
    </source>
</evidence>
<evidence type="ECO:0000256" key="3">
    <source>
        <dbReference type="ARBA" id="ARBA00022827"/>
    </source>
</evidence>
<keyword evidence="7" id="KW-0479">Metal-binding</keyword>
<feature type="region of interest" description="Disordered" evidence="9">
    <location>
        <begin position="724"/>
        <end position="752"/>
    </location>
</feature>
<dbReference type="InterPro" id="IPR041504">
    <property type="entry name" value="AidB_N"/>
</dbReference>
<evidence type="ECO:0000256" key="8">
    <source>
        <dbReference type="PROSITE-ProRule" id="PRU00108"/>
    </source>
</evidence>
<keyword evidence="3" id="KW-0274">FAD</keyword>
<dbReference type="PROSITE" id="PS00028">
    <property type="entry name" value="ZINC_FINGER_C2H2_1"/>
    <property type="match status" value="1"/>
</dbReference>
<evidence type="ECO:0000259" key="10">
    <source>
        <dbReference type="PROSITE" id="PS50071"/>
    </source>
</evidence>
<keyword evidence="6 8" id="KW-0539">Nucleus</keyword>
<keyword evidence="7" id="KW-0862">Zinc</keyword>
<dbReference type="Gene3D" id="1.10.10.60">
    <property type="entry name" value="Homeodomain-like"/>
    <property type="match status" value="1"/>
</dbReference>
<comment type="subcellular location">
    <subcellularLocation>
        <location evidence="8">Nucleus</location>
    </subcellularLocation>
</comment>
<dbReference type="InterPro" id="IPR008422">
    <property type="entry name" value="KN_HD"/>
</dbReference>
<dbReference type="PANTHER" id="PTHR42707:SF2">
    <property type="entry name" value="ACD11 DEHYDROGENASE"/>
    <property type="match status" value="1"/>
</dbReference>
<feature type="region of interest" description="Disordered" evidence="9">
    <location>
        <begin position="804"/>
        <end position="857"/>
    </location>
</feature>
<dbReference type="PROSITE" id="PS50071">
    <property type="entry name" value="HOMEOBOX_2"/>
    <property type="match status" value="1"/>
</dbReference>
<dbReference type="Pfam" id="PF18158">
    <property type="entry name" value="AidB_N"/>
    <property type="match status" value="1"/>
</dbReference>
<evidence type="ECO:0000256" key="2">
    <source>
        <dbReference type="ARBA" id="ARBA00022630"/>
    </source>
</evidence>
<evidence type="ECO:0000259" key="11">
    <source>
        <dbReference type="PROSITE" id="PS50157"/>
    </source>
</evidence>
<evidence type="ECO:0000313" key="13">
    <source>
        <dbReference type="Proteomes" id="UP001521116"/>
    </source>
</evidence>
<dbReference type="InterPro" id="IPR013087">
    <property type="entry name" value="Znf_C2H2_type"/>
</dbReference>
<dbReference type="Pfam" id="PF05920">
    <property type="entry name" value="Homeobox_KN"/>
    <property type="match status" value="1"/>
</dbReference>
<dbReference type="SUPFAM" id="SSF56645">
    <property type="entry name" value="Acyl-CoA dehydrogenase NM domain-like"/>
    <property type="match status" value="1"/>
</dbReference>
<accession>A0ABR3SJX1</accession>
<organism evidence="12 13">
    <name type="scientific">Neofusicoccum ribis</name>
    <dbReference type="NCBI Taxonomy" id="45134"/>
    <lineage>
        <taxon>Eukaryota</taxon>
        <taxon>Fungi</taxon>
        <taxon>Dikarya</taxon>
        <taxon>Ascomycota</taxon>
        <taxon>Pezizomycotina</taxon>
        <taxon>Dothideomycetes</taxon>
        <taxon>Dothideomycetes incertae sedis</taxon>
        <taxon>Botryosphaeriales</taxon>
        <taxon>Botryosphaeriaceae</taxon>
        <taxon>Neofusicoccum</taxon>
    </lineage>
</organism>
<evidence type="ECO:0000256" key="7">
    <source>
        <dbReference type="PROSITE-ProRule" id="PRU00042"/>
    </source>
</evidence>
<dbReference type="InterPro" id="IPR001356">
    <property type="entry name" value="HD"/>
</dbReference>
<dbReference type="InterPro" id="IPR009075">
    <property type="entry name" value="AcylCo_DH/oxidase_C"/>
</dbReference>
<keyword evidence="5 8" id="KW-0371">Homeobox</keyword>
<dbReference type="InterPro" id="IPR009100">
    <property type="entry name" value="AcylCoA_DH/oxidase_NM_dom_sf"/>
</dbReference>
<dbReference type="Gene3D" id="6.10.250.600">
    <property type="match status" value="1"/>
</dbReference>
<dbReference type="Gene3D" id="1.20.140.10">
    <property type="entry name" value="Butyryl-CoA Dehydrogenase, subunit A, domain 3"/>
    <property type="match status" value="1"/>
</dbReference>
<dbReference type="InterPro" id="IPR006091">
    <property type="entry name" value="Acyl-CoA_Oxase/DH_mid-dom"/>
</dbReference>
<dbReference type="Proteomes" id="UP001521116">
    <property type="component" value="Unassembled WGS sequence"/>
</dbReference>
<proteinExistence type="inferred from homology"/>
<dbReference type="InterPro" id="IPR036250">
    <property type="entry name" value="AcylCo_DH-like_C"/>
</dbReference>
<dbReference type="Gene3D" id="2.40.110.20">
    <property type="match status" value="1"/>
</dbReference>
<dbReference type="PANTHER" id="PTHR42707">
    <property type="entry name" value="ACYL-COA DEHYDROGENASE"/>
    <property type="match status" value="1"/>
</dbReference>
<dbReference type="Pfam" id="PF00441">
    <property type="entry name" value="Acyl-CoA_dh_1"/>
    <property type="match status" value="2"/>
</dbReference>
<feature type="compositionally biased region" description="Low complexity" evidence="9">
    <location>
        <begin position="894"/>
        <end position="920"/>
    </location>
</feature>
<evidence type="ECO:0000313" key="12">
    <source>
        <dbReference type="EMBL" id="KAL1622586.1"/>
    </source>
</evidence>
<dbReference type="SMART" id="SM00355">
    <property type="entry name" value="ZnF_C2H2"/>
    <property type="match status" value="3"/>
</dbReference>
<sequence>MPPDVLNQFYDDVALTRALNLFLPKDVRDSIAPDLSTFGAKVLSSQVLNWVLDAERNLPYVKTFDSWGRRRDELVTTEGWRKLQALGIAEGMAAIPYENLHGEFSRVHQFAKYALWCGSAAWVNCPTLMVDGVASLFRKHLSDPDLPEDQLVVLRSAYERLVSRDPDVAWTTGQWMTERSGGSDVSMTETVATYTPDLTRIVKAADGSELGPWVIDGFKWFSSATDANMTVMLAKTPKGISTFFAPMRRTLEQKDILGNDTELNGVHIQRLKNKLGTRALPTAELELKGVRAWLVGEEGRGTKEIATVLNIARIHNGATAIWLWGRGLGVVRAFTKVRMIGRRPLWERTAFMRSLARMHVEYRANVLFAFFVASLLGVTEQDQIALFTGRKHGSGGGLGKVPGVCDLAMAQNLLRLLTPALKGHCSKTSISGLQECMECLGGVGYLENDDMQFNIARLYRDANVLPIWEGTTDMMADDTVLRVLHGRLRKEVMTSMEAWVAMLLEEVKESGRFASQHAQIASWWADLEFVVKGASREEAEIKSRAAIECLVDIVQGLLLLVDSLSDGEEVARLVAEAWFFEKSCATSLKREDWKDQGEADLSIAGWLNMAQDFDETTLDELRAAFDVDLAIPDFDHDSSRGSCNASAEQSFLFGPGTYNWPQSAGSLLRQGDEPASGRFYTEASSQSCQPKSSDDGITQALLPGIVSQDNAPLSLSLENSEPTELLDLPNGEGTDGKQVHSTDLTTPPKIGKRFSSGSVKVLKSWLWNHSQRPYPTTGDIESIERQTGLSKQQITNWFANSRRRMKFQSQRTPAPSAPSTDTPSLDVPRWRDSPAPFEHMNPLQRWQNSPPENEPASVTAIARAVSGLSSHPDNQQTTQWSDRGLERLCKASPGSSAGTTSRSSGSSLSLAHSHTSRASLRSLGYLKKPIKRRRRRMPVDQTKSHGVNSLSQACHTFQCTFCTETFKTKHNWERHEKSLHLSLEQWWCSPCGPTTTNTDLELVCVYCGQVDPGRDHLMKHNHAACQERLLDERMFYRKDHLQQHLKLVHDALFMKWPMEQWKYEIQEIRSRCGFCGLVLSTWADRVDHLAEHFKDGKTIADWQGDWGFEGPVLDMVENSMPPYLINYERNSPWPFTTHQGPPESPTSAFELIQVELEHFAVNYFSAKHCRPSDQELQYEACCVIFGSDMLSQDPATPSPSWLRDLFMSSEEITKQARIRHMKSAAKSRITHLKIHGKDNIFEACNMEARLHEYADTSKLLDLNVGDDELQREACSIVKCMEALSPDPSGTFVRLLTGLIYGSTHWLDPFRQRADLAPAECSSVPELTDDAEMQRISIIAPSMSSALLSDRFPSTDPTPMASTNMFSTTAGSTPGSGTSNGVENAAPFFLTDNNCYRRVARELSRFVASTVSARNPNSHVPTDEELQHQARWIMYDE</sequence>
<feature type="DNA-binding region" description="Homeobox" evidence="8">
    <location>
        <begin position="747"/>
        <end position="809"/>
    </location>
</feature>
<gene>
    <name evidence="12" type="ORF">SLS56_008697</name>
</gene>
<protein>
    <submittedName>
        <fullName evidence="12">Uncharacterized protein</fullName>
    </submittedName>
</protein>
<feature type="compositionally biased region" description="Polar residues" evidence="9">
    <location>
        <begin position="682"/>
        <end position="691"/>
    </location>
</feature>
<comment type="caution">
    <text evidence="12">The sequence shown here is derived from an EMBL/GenBank/DDBJ whole genome shotgun (WGS) entry which is preliminary data.</text>
</comment>
<feature type="domain" description="C2H2-type" evidence="11">
    <location>
        <begin position="957"/>
        <end position="985"/>
    </location>
</feature>
<dbReference type="InterPro" id="IPR052904">
    <property type="entry name" value="Acyl-CoA_dehydrogenase-like"/>
</dbReference>
<keyword evidence="4 8" id="KW-0238">DNA-binding</keyword>
<feature type="compositionally biased region" description="Low complexity" evidence="9">
    <location>
        <begin position="812"/>
        <end position="824"/>
    </location>
</feature>
<reference evidence="12 13" key="1">
    <citation type="submission" date="2024-02" db="EMBL/GenBank/DDBJ databases">
        <title>De novo assembly and annotation of 12 fungi associated with fruit tree decline syndrome in Ontario, Canada.</title>
        <authorList>
            <person name="Sulman M."/>
            <person name="Ellouze W."/>
            <person name="Ilyukhin E."/>
        </authorList>
    </citation>
    <scope>NUCLEOTIDE SEQUENCE [LARGE SCALE GENOMIC DNA]</scope>
    <source>
        <strain evidence="12 13">M1-105</strain>
    </source>
</reference>
<feature type="region of interest" description="Disordered" evidence="9">
    <location>
        <begin position="889"/>
        <end position="944"/>
    </location>
</feature>
<dbReference type="SMART" id="SM00389">
    <property type="entry name" value="HOX"/>
    <property type="match status" value="1"/>
</dbReference>
<dbReference type="CDD" id="cd00086">
    <property type="entry name" value="homeodomain"/>
    <property type="match status" value="1"/>
</dbReference>
<evidence type="ECO:0000256" key="9">
    <source>
        <dbReference type="SAM" id="MobiDB-lite"/>
    </source>
</evidence>
<comment type="similarity">
    <text evidence="1">Belongs to the acyl-CoA dehydrogenase family.</text>
</comment>
<dbReference type="SUPFAM" id="SSF46689">
    <property type="entry name" value="Homeodomain-like"/>
    <property type="match status" value="1"/>
</dbReference>